<evidence type="ECO:0008006" key="3">
    <source>
        <dbReference type="Google" id="ProtNLM"/>
    </source>
</evidence>
<sequence>MIKFSEEKRKKILEDWQKLLLANYPVEPVIEITDYIEECTKALLGFVEAYYEGREVDVDEAVDDLMRFLATDKNLTPGESIAQLLHLKKLLLKTFPDMTIDDFVKISNAIDSLACKAFNKYMEAREHIYSLRVKEKDKTIEMMRKAMDLYEQYYGHLSLEP</sequence>
<dbReference type="EMBL" id="CP002588">
    <property type="protein sequence ID" value="AEA46254.1"/>
    <property type="molecule type" value="Genomic_DNA"/>
</dbReference>
<accession>F2KNM6</accession>
<gene>
    <name evidence="1" type="ordered locus">Arcve_0217</name>
</gene>
<dbReference type="KEGG" id="ave:Arcve_0217"/>
<dbReference type="OrthoDB" id="383433at2157"/>
<protein>
    <recommendedName>
        <fullName evidence="3">RsbT co-antagonist protein RsbRD N-terminal domain-containing protein</fullName>
    </recommendedName>
</protein>
<proteinExistence type="predicted"/>
<dbReference type="STRING" id="693661.Arcve_0217"/>
<dbReference type="Proteomes" id="UP000008136">
    <property type="component" value="Chromosome"/>
</dbReference>
<dbReference type="eggNOG" id="arCOG10389">
    <property type="taxonomic scope" value="Archaea"/>
</dbReference>
<evidence type="ECO:0000313" key="2">
    <source>
        <dbReference type="Proteomes" id="UP000008136"/>
    </source>
</evidence>
<dbReference type="GeneID" id="10393309"/>
<dbReference type="HOGENOM" id="CLU_1492918_0_0_2"/>
<dbReference type="AlphaFoldDB" id="F2KNM6"/>
<dbReference type="RefSeq" id="WP_013682930.1">
    <property type="nucleotide sequence ID" value="NC_015320.1"/>
</dbReference>
<evidence type="ECO:0000313" key="1">
    <source>
        <dbReference type="EMBL" id="AEA46254.1"/>
    </source>
</evidence>
<organism evidence="1 2">
    <name type="scientific">Archaeoglobus veneficus (strain DSM 11195 / SNP6)</name>
    <dbReference type="NCBI Taxonomy" id="693661"/>
    <lineage>
        <taxon>Archaea</taxon>
        <taxon>Methanobacteriati</taxon>
        <taxon>Methanobacteriota</taxon>
        <taxon>Archaeoglobi</taxon>
        <taxon>Archaeoglobales</taxon>
        <taxon>Archaeoglobaceae</taxon>
        <taxon>Archaeoglobus</taxon>
    </lineage>
</organism>
<reference evidence="1 2" key="1">
    <citation type="submission" date="2011-03" db="EMBL/GenBank/DDBJ databases">
        <title>The complete genome of Archaeoglobus veneficus SNP6.</title>
        <authorList>
            <consortium name="US DOE Joint Genome Institute (JGI-PGF)"/>
            <person name="Lucas S."/>
            <person name="Copeland A."/>
            <person name="Lapidus A."/>
            <person name="Bruce D."/>
            <person name="Goodwin L."/>
            <person name="Pitluck S."/>
            <person name="Kyrpides N."/>
            <person name="Mavromatis K."/>
            <person name="Pagani I."/>
            <person name="Ivanova N."/>
            <person name="Mikhailova N."/>
            <person name="Lu M."/>
            <person name="Detter J.C."/>
            <person name="Tapia R."/>
            <person name="Han C."/>
            <person name="Land M."/>
            <person name="Hauser L."/>
            <person name="Markowitz V."/>
            <person name="Cheng J.-F."/>
            <person name="Hugenholtz P."/>
            <person name="Woyke T."/>
            <person name="Wu D."/>
            <person name="Spring S."/>
            <person name="Brambilla E."/>
            <person name="Klenk H.-P."/>
            <person name="Eisen J.A."/>
        </authorList>
    </citation>
    <scope>NUCLEOTIDE SEQUENCE [LARGE SCALE GENOMIC DNA]</scope>
    <source>
        <strain>SNP6</strain>
    </source>
</reference>
<name>F2KNM6_ARCVS</name>
<keyword evidence="2" id="KW-1185">Reference proteome</keyword>